<sequence>MNQGTGACGLNCMVCGLMRQGKCSPCGAGTEPQAQAKLAAQLSLMGSVCPILQCAVNKKVDYCSASCEVYPCRHFMSGPYPLSSAYLEMQVRRRGQNKVVSTAQQSPGSGDKSRLH</sequence>
<dbReference type="RefSeq" id="WP_338606197.1">
    <property type="nucleotide sequence ID" value="NZ_AP028679.1"/>
</dbReference>
<keyword evidence="3" id="KW-1185">Reference proteome</keyword>
<dbReference type="EMBL" id="AP028679">
    <property type="protein sequence ID" value="BEQ14492.1"/>
    <property type="molecule type" value="Genomic_DNA"/>
</dbReference>
<evidence type="ECO:0000256" key="1">
    <source>
        <dbReference type="SAM" id="MobiDB-lite"/>
    </source>
</evidence>
<dbReference type="AlphaFoldDB" id="A0AAU9F012"/>
<gene>
    <name evidence="2" type="ORF">FAK_15580</name>
</gene>
<organism evidence="2 3">
    <name type="scientific">Desulfoferula mesophila</name>
    <dbReference type="NCBI Taxonomy" id="3058419"/>
    <lineage>
        <taxon>Bacteria</taxon>
        <taxon>Pseudomonadati</taxon>
        <taxon>Thermodesulfobacteriota</taxon>
        <taxon>Desulfarculia</taxon>
        <taxon>Desulfarculales</taxon>
        <taxon>Desulfarculaceae</taxon>
        <taxon>Desulfoferula</taxon>
    </lineage>
</organism>
<reference evidence="3" key="1">
    <citation type="journal article" date="2023" name="Arch. Microbiol.">
        <title>Desulfoferula mesophilus gen. nov. sp. nov., a mesophilic sulfate-reducing bacterium isolated from a brackish lake sediment.</title>
        <authorList>
            <person name="Watanabe T."/>
            <person name="Yabe T."/>
            <person name="Tsuji J.M."/>
            <person name="Fukui M."/>
        </authorList>
    </citation>
    <scope>NUCLEOTIDE SEQUENCE [LARGE SCALE GENOMIC DNA]</scope>
    <source>
        <strain evidence="3">12FAK</strain>
    </source>
</reference>
<feature type="region of interest" description="Disordered" evidence="1">
    <location>
        <begin position="96"/>
        <end position="116"/>
    </location>
</feature>
<evidence type="ECO:0000313" key="2">
    <source>
        <dbReference type="EMBL" id="BEQ14492.1"/>
    </source>
</evidence>
<dbReference type="KEGG" id="dmp:FAK_15580"/>
<evidence type="ECO:0000313" key="3">
    <source>
        <dbReference type="Proteomes" id="UP001366166"/>
    </source>
</evidence>
<dbReference type="Proteomes" id="UP001366166">
    <property type="component" value="Chromosome"/>
</dbReference>
<proteinExistence type="predicted"/>
<protein>
    <submittedName>
        <fullName evidence="2">Uncharacterized protein</fullName>
    </submittedName>
</protein>
<accession>A0AAU9F012</accession>
<feature type="compositionally biased region" description="Polar residues" evidence="1">
    <location>
        <begin position="98"/>
        <end position="108"/>
    </location>
</feature>
<name>A0AAU9F012_9BACT</name>